<dbReference type="Gramene" id="TraesCS2B03G1252500.1">
    <property type="protein sequence ID" value="TraesCS2B03G1252500.1.CDS"/>
    <property type="gene ID" value="TraesCS2B03G1252500"/>
</dbReference>
<dbReference type="AlphaFoldDB" id="A0A3B6CDF9"/>
<reference evidence="1" key="2">
    <citation type="submission" date="2018-10" db="UniProtKB">
        <authorList>
            <consortium name="EnsemblPlants"/>
        </authorList>
    </citation>
    <scope>IDENTIFICATION</scope>
</reference>
<organism evidence="1">
    <name type="scientific">Triticum aestivum</name>
    <name type="common">Wheat</name>
    <dbReference type="NCBI Taxonomy" id="4565"/>
    <lineage>
        <taxon>Eukaryota</taxon>
        <taxon>Viridiplantae</taxon>
        <taxon>Streptophyta</taxon>
        <taxon>Embryophyta</taxon>
        <taxon>Tracheophyta</taxon>
        <taxon>Spermatophyta</taxon>
        <taxon>Magnoliopsida</taxon>
        <taxon>Liliopsida</taxon>
        <taxon>Poales</taxon>
        <taxon>Poaceae</taxon>
        <taxon>BOP clade</taxon>
        <taxon>Pooideae</taxon>
        <taxon>Triticodae</taxon>
        <taxon>Triticeae</taxon>
        <taxon>Triticinae</taxon>
        <taxon>Triticum</taxon>
    </lineage>
</organism>
<dbReference type="EnsemblPlants" id="TraesCS2B02G497300.1">
    <property type="protein sequence ID" value="TraesCS2B02G497300.1"/>
    <property type="gene ID" value="TraesCS2B02G497300"/>
</dbReference>
<proteinExistence type="predicted"/>
<accession>A0A3B6CDF9</accession>
<dbReference type="PANTHER" id="PTHR34630:SF100">
    <property type="entry name" value="OS02G0118900 PROTEIN"/>
    <property type="match status" value="1"/>
</dbReference>
<evidence type="ECO:0000313" key="1">
    <source>
        <dbReference type="EnsemblPlants" id="TraesCS2B02G497300.1"/>
    </source>
</evidence>
<dbReference type="PANTHER" id="PTHR34630">
    <property type="entry name" value="OS11G0677101 PROTEIN"/>
    <property type="match status" value="1"/>
</dbReference>
<dbReference type="InterPro" id="IPR032675">
    <property type="entry name" value="LRR_dom_sf"/>
</dbReference>
<dbReference type="Gramene" id="TraesCS2B02G497300.1">
    <property type="protein sequence ID" value="TraesCS2B02G497300.1"/>
    <property type="gene ID" value="TraesCS2B02G497300"/>
</dbReference>
<keyword evidence="2" id="KW-1185">Reference proteome</keyword>
<sequence>MLSEVLILKECPKLLELPCLRHILYPQEQDWNIDWFPKLQELEIENCPEVLSLPPIPWTRTLCSVKIKHVGSKLVEKLEYSKSSSGVALKIVGKEDLHSLCQLLVFDKLKELQKLKIEKCPSLELKHLVMLTSLKELIAKRPVALVGPIGDHGGIEWQHLVEHFTIISCGVSGKEFSQLLSHLPKLSVLVIVNCENITQLVVGVDRQQTTIEVPSSSSLDVKMEYSRAKGEKQKIVEEEEEDELLGEEEKAAEKDDGLLVLPAHLYNSLQRLNINSIGRNCMVVPPLHALQALRTLELDGCSLPSYSSSCHPFPSTLLELVLCHVEGMETLEPLSNLTCLTRLDINDCGDNLRWEGLLLLHTQGQLRHLVVCGSPDFFVGLHPSPGLKDEQEQSLPSSSKLGLLMTDDVAGVLIAPVCSLLSSSLTQLFIYGDQEVGHFTKEQEEALQLLTSLHELEIMKCYKLWCLPAGLNKLTNLKLLRIDSCPSLQSLPKGGLPISLQGLDVRNCGSMKLKQQCRRLTGTILEIILE</sequence>
<dbReference type="SUPFAM" id="SSF52058">
    <property type="entry name" value="L domain-like"/>
    <property type="match status" value="1"/>
</dbReference>
<dbReference type="OrthoDB" id="695275at2759"/>
<dbReference type="Proteomes" id="UP000019116">
    <property type="component" value="Chromosome 2B"/>
</dbReference>
<dbReference type="STRING" id="4565.A0A3B6CDF9"/>
<protein>
    <recommendedName>
        <fullName evidence="3">NB-ARC domain-containing protein</fullName>
    </recommendedName>
</protein>
<evidence type="ECO:0000313" key="2">
    <source>
        <dbReference type="Proteomes" id="UP000019116"/>
    </source>
</evidence>
<dbReference type="Gene3D" id="3.80.10.10">
    <property type="entry name" value="Ribonuclease Inhibitor"/>
    <property type="match status" value="3"/>
</dbReference>
<dbReference type="SUPFAM" id="SSF52047">
    <property type="entry name" value="RNI-like"/>
    <property type="match status" value="1"/>
</dbReference>
<evidence type="ECO:0008006" key="3">
    <source>
        <dbReference type="Google" id="ProtNLM"/>
    </source>
</evidence>
<name>A0A3B6CDF9_WHEAT</name>
<reference evidence="1" key="1">
    <citation type="submission" date="2018-08" db="EMBL/GenBank/DDBJ databases">
        <authorList>
            <person name="Rossello M."/>
        </authorList>
    </citation>
    <scope>NUCLEOTIDE SEQUENCE [LARGE SCALE GENOMIC DNA]</scope>
    <source>
        <strain evidence="1">cv. Chinese Spring</strain>
    </source>
</reference>